<name>A0AAV3S1F0_LITER</name>
<feature type="domain" description="K Homology" evidence="4">
    <location>
        <begin position="40"/>
        <end position="140"/>
    </location>
</feature>
<feature type="region of interest" description="Disordered" evidence="3">
    <location>
        <begin position="1"/>
        <end position="25"/>
    </location>
</feature>
<dbReference type="GO" id="GO:0003723">
    <property type="term" value="F:RNA binding"/>
    <property type="evidence" value="ECO:0007669"/>
    <property type="project" value="UniProtKB-UniRule"/>
</dbReference>
<dbReference type="Pfam" id="PF00013">
    <property type="entry name" value="KH_1"/>
    <property type="match status" value="2"/>
</dbReference>
<evidence type="ECO:0000256" key="2">
    <source>
        <dbReference type="PROSITE-ProRule" id="PRU00117"/>
    </source>
</evidence>
<dbReference type="InterPro" id="IPR036612">
    <property type="entry name" value="KH_dom_type_1_sf"/>
</dbReference>
<dbReference type="Proteomes" id="UP001454036">
    <property type="component" value="Unassembled WGS sequence"/>
</dbReference>
<dbReference type="PANTHER" id="PTHR10288">
    <property type="entry name" value="KH DOMAIN CONTAINING RNA BINDING PROTEIN"/>
    <property type="match status" value="1"/>
</dbReference>
<dbReference type="EMBL" id="BAABME010013685">
    <property type="protein sequence ID" value="GAA0186422.1"/>
    <property type="molecule type" value="Genomic_DNA"/>
</dbReference>
<keyword evidence="1" id="KW-0677">Repeat</keyword>
<accession>A0AAV3S1F0</accession>
<evidence type="ECO:0000256" key="3">
    <source>
        <dbReference type="SAM" id="MobiDB-lite"/>
    </source>
</evidence>
<reference evidence="5 6" key="1">
    <citation type="submission" date="2024-01" db="EMBL/GenBank/DDBJ databases">
        <title>The complete chloroplast genome sequence of Lithospermum erythrorhizon: insights into the phylogenetic relationship among Boraginaceae species and the maternal lineages of purple gromwells.</title>
        <authorList>
            <person name="Okada T."/>
            <person name="Watanabe K."/>
        </authorList>
    </citation>
    <scope>NUCLEOTIDE SEQUENCE [LARGE SCALE GENOMIC DNA]</scope>
</reference>
<dbReference type="SMART" id="SM00322">
    <property type="entry name" value="KH"/>
    <property type="match status" value="2"/>
</dbReference>
<organism evidence="5 6">
    <name type="scientific">Lithospermum erythrorhizon</name>
    <name type="common">Purple gromwell</name>
    <name type="synonym">Lithospermum officinale var. erythrorhizon</name>
    <dbReference type="NCBI Taxonomy" id="34254"/>
    <lineage>
        <taxon>Eukaryota</taxon>
        <taxon>Viridiplantae</taxon>
        <taxon>Streptophyta</taxon>
        <taxon>Embryophyta</taxon>
        <taxon>Tracheophyta</taxon>
        <taxon>Spermatophyta</taxon>
        <taxon>Magnoliopsida</taxon>
        <taxon>eudicotyledons</taxon>
        <taxon>Gunneridae</taxon>
        <taxon>Pentapetalae</taxon>
        <taxon>asterids</taxon>
        <taxon>lamiids</taxon>
        <taxon>Boraginales</taxon>
        <taxon>Boraginaceae</taxon>
        <taxon>Boraginoideae</taxon>
        <taxon>Lithospermeae</taxon>
        <taxon>Lithospermum</taxon>
    </lineage>
</organism>
<keyword evidence="2" id="KW-0694">RNA-binding</keyword>
<sequence>MQENLHYPQRHHYSASSNHRSPATIPSMPNSVKPWFVPPNHVAIRMLCHVSRVGGLIGKAGSIIRHLHHQTSAKIRVEHLPNSVIYPPAEVQRVILIIGSTSNSRKLTLHASENNAEEFEVSAVQEAVVRVFERVLEVAADSDGAAAEVAVEVEGIVSCRLLVERGQVGSLIGKGGKTIEMLKKESGCRIKVLNMEKLPACAMANDEMVEV</sequence>
<gene>
    <name evidence="5" type="ORF">LIER_33710</name>
</gene>
<evidence type="ECO:0000313" key="5">
    <source>
        <dbReference type="EMBL" id="GAA0186422.1"/>
    </source>
</evidence>
<dbReference type="AlphaFoldDB" id="A0AAV3S1F0"/>
<feature type="domain" description="K Homology" evidence="4">
    <location>
        <begin position="155"/>
        <end position="210"/>
    </location>
</feature>
<comment type="caution">
    <text evidence="5">The sequence shown here is derived from an EMBL/GenBank/DDBJ whole genome shotgun (WGS) entry which is preliminary data.</text>
</comment>
<dbReference type="Gene3D" id="3.30.1370.10">
    <property type="entry name" value="K Homology domain, type 1"/>
    <property type="match status" value="2"/>
</dbReference>
<evidence type="ECO:0000313" key="6">
    <source>
        <dbReference type="Proteomes" id="UP001454036"/>
    </source>
</evidence>
<dbReference type="InterPro" id="IPR004088">
    <property type="entry name" value="KH_dom_type_1"/>
</dbReference>
<dbReference type="SUPFAM" id="SSF54791">
    <property type="entry name" value="Eukaryotic type KH-domain (KH-domain type I)"/>
    <property type="match status" value="2"/>
</dbReference>
<evidence type="ECO:0000259" key="4">
    <source>
        <dbReference type="SMART" id="SM00322"/>
    </source>
</evidence>
<dbReference type="PROSITE" id="PS50084">
    <property type="entry name" value="KH_TYPE_1"/>
    <property type="match status" value="2"/>
</dbReference>
<dbReference type="InterPro" id="IPR004087">
    <property type="entry name" value="KH_dom"/>
</dbReference>
<evidence type="ECO:0000256" key="1">
    <source>
        <dbReference type="ARBA" id="ARBA00022737"/>
    </source>
</evidence>
<keyword evidence="6" id="KW-1185">Reference proteome</keyword>
<proteinExistence type="predicted"/>
<protein>
    <submittedName>
        <fullName evidence="5">RNA metabolism protein</fullName>
    </submittedName>
</protein>